<keyword evidence="9" id="KW-1185">Reference proteome</keyword>
<dbReference type="PANTHER" id="PTHR12146:SF0">
    <property type="entry name" value="RIBOSOMAL PROTEIN S10"/>
    <property type="match status" value="1"/>
</dbReference>
<evidence type="ECO:0000256" key="4">
    <source>
        <dbReference type="ARBA" id="ARBA00022980"/>
    </source>
</evidence>
<accession>A0AAV4AH57</accession>
<keyword evidence="3" id="KW-0963">Cytoplasm</keyword>
<evidence type="ECO:0000256" key="1">
    <source>
        <dbReference type="ARBA" id="ARBA00004496"/>
    </source>
</evidence>
<dbReference type="GO" id="GO:0002181">
    <property type="term" value="P:cytoplasmic translation"/>
    <property type="evidence" value="ECO:0007669"/>
    <property type="project" value="UniProtKB-ARBA"/>
</dbReference>
<evidence type="ECO:0000313" key="9">
    <source>
        <dbReference type="Proteomes" id="UP000735302"/>
    </source>
</evidence>
<keyword evidence="5" id="KW-0687">Ribonucleoprotein</keyword>
<evidence type="ECO:0000313" key="8">
    <source>
        <dbReference type="EMBL" id="GFO05956.1"/>
    </source>
</evidence>
<dbReference type="AlphaFoldDB" id="A0AAV4AH57"/>
<sequence length="164" mass="18144">MLIPKKERVVIYEYLFKEGVIVSIAGSAQVKHTAIDVPNLQVITAMKSLKSKGYVREQFAWKHQYWYLTNEGIQYLRDYLHLPAEIVPATLKKQTRPEAPKPSYKRPEGISRGGGGASDRQEYRKAGPPGTDKKSEVGPGSQDLEFRGGYGRGRGGFGGSSSAQ</sequence>
<name>A0AAV4AH57_9GAST</name>
<dbReference type="PANTHER" id="PTHR12146">
    <property type="entry name" value="40S RIBOSOMAL PROTEIN S10"/>
    <property type="match status" value="1"/>
</dbReference>
<dbReference type="InterPro" id="IPR036388">
    <property type="entry name" value="WH-like_DNA-bd_sf"/>
</dbReference>
<reference evidence="8 9" key="1">
    <citation type="journal article" date="2021" name="Elife">
        <title>Chloroplast acquisition without the gene transfer in kleptoplastic sea slugs, Plakobranchus ocellatus.</title>
        <authorList>
            <person name="Maeda T."/>
            <person name="Takahashi S."/>
            <person name="Yoshida T."/>
            <person name="Shimamura S."/>
            <person name="Takaki Y."/>
            <person name="Nagai Y."/>
            <person name="Toyoda A."/>
            <person name="Suzuki Y."/>
            <person name="Arimoto A."/>
            <person name="Ishii H."/>
            <person name="Satoh N."/>
            <person name="Nishiyama T."/>
            <person name="Hasebe M."/>
            <person name="Maruyama T."/>
            <person name="Minagawa J."/>
            <person name="Obokata J."/>
            <person name="Shigenobu S."/>
        </authorList>
    </citation>
    <scope>NUCLEOTIDE SEQUENCE [LARGE SCALE GENOMIC DNA]</scope>
</reference>
<keyword evidence="4 8" id="KW-0689">Ribosomal protein</keyword>
<dbReference type="Proteomes" id="UP000735302">
    <property type="component" value="Unassembled WGS sequence"/>
</dbReference>
<evidence type="ECO:0000256" key="2">
    <source>
        <dbReference type="ARBA" id="ARBA00007278"/>
    </source>
</evidence>
<comment type="caution">
    <text evidence="8">The sequence shown here is derived from an EMBL/GenBank/DDBJ whole genome shotgun (WGS) entry which is preliminary data.</text>
</comment>
<evidence type="ECO:0000256" key="6">
    <source>
        <dbReference type="SAM" id="MobiDB-lite"/>
    </source>
</evidence>
<dbReference type="EMBL" id="BLXT01003756">
    <property type="protein sequence ID" value="GFO05956.1"/>
    <property type="molecule type" value="Genomic_DNA"/>
</dbReference>
<feature type="compositionally biased region" description="Basic and acidic residues" evidence="6">
    <location>
        <begin position="95"/>
        <end position="109"/>
    </location>
</feature>
<dbReference type="GO" id="GO:0022627">
    <property type="term" value="C:cytosolic small ribosomal subunit"/>
    <property type="evidence" value="ECO:0007669"/>
    <property type="project" value="TreeGrafter"/>
</dbReference>
<feature type="region of interest" description="Disordered" evidence="6">
    <location>
        <begin position="90"/>
        <end position="164"/>
    </location>
</feature>
<feature type="compositionally biased region" description="Gly residues" evidence="6">
    <location>
        <begin position="148"/>
        <end position="164"/>
    </location>
</feature>
<proteinExistence type="inferred from homology"/>
<comment type="similarity">
    <text evidence="2">Belongs to the eukaryotic ribosomal protein eS10 family.</text>
</comment>
<feature type="compositionally biased region" description="Basic and acidic residues" evidence="6">
    <location>
        <begin position="119"/>
        <end position="136"/>
    </location>
</feature>
<dbReference type="GO" id="GO:0003735">
    <property type="term" value="F:structural constituent of ribosome"/>
    <property type="evidence" value="ECO:0007669"/>
    <property type="project" value="TreeGrafter"/>
</dbReference>
<dbReference type="Pfam" id="PF03501">
    <property type="entry name" value="S10_plectin"/>
    <property type="match status" value="1"/>
</dbReference>
<protein>
    <submittedName>
        <fullName evidence="8">40S ribosomal protein s10</fullName>
    </submittedName>
</protein>
<dbReference type="InterPro" id="IPR005326">
    <property type="entry name" value="Plectin_eS10_N"/>
</dbReference>
<evidence type="ECO:0000256" key="5">
    <source>
        <dbReference type="ARBA" id="ARBA00023274"/>
    </source>
</evidence>
<dbReference type="InterPro" id="IPR037447">
    <property type="entry name" value="Ribosomal_eS10"/>
</dbReference>
<evidence type="ECO:0000256" key="3">
    <source>
        <dbReference type="ARBA" id="ARBA00022490"/>
    </source>
</evidence>
<dbReference type="FunFam" id="1.10.10.10:FF:000025">
    <property type="entry name" value="40S ribosomal protein S10"/>
    <property type="match status" value="1"/>
</dbReference>
<organism evidence="8 9">
    <name type="scientific">Plakobranchus ocellatus</name>
    <dbReference type="NCBI Taxonomy" id="259542"/>
    <lineage>
        <taxon>Eukaryota</taxon>
        <taxon>Metazoa</taxon>
        <taxon>Spiralia</taxon>
        <taxon>Lophotrochozoa</taxon>
        <taxon>Mollusca</taxon>
        <taxon>Gastropoda</taxon>
        <taxon>Heterobranchia</taxon>
        <taxon>Euthyneura</taxon>
        <taxon>Panpulmonata</taxon>
        <taxon>Sacoglossa</taxon>
        <taxon>Placobranchoidea</taxon>
        <taxon>Plakobranchidae</taxon>
        <taxon>Plakobranchus</taxon>
    </lineage>
</organism>
<evidence type="ECO:0000259" key="7">
    <source>
        <dbReference type="Pfam" id="PF03501"/>
    </source>
</evidence>
<dbReference type="Gene3D" id="1.10.10.10">
    <property type="entry name" value="Winged helix-like DNA-binding domain superfamily/Winged helix DNA-binding domain"/>
    <property type="match status" value="1"/>
</dbReference>
<gene>
    <name evidence="8" type="ORF">PoB_003246100</name>
</gene>
<comment type="subcellular location">
    <subcellularLocation>
        <location evidence="1">Cytoplasm</location>
    </subcellularLocation>
</comment>
<feature type="domain" description="Plectin/eS10 N-terminal" evidence="7">
    <location>
        <begin position="3"/>
        <end position="94"/>
    </location>
</feature>
<dbReference type="GO" id="GO:0003723">
    <property type="term" value="F:RNA binding"/>
    <property type="evidence" value="ECO:0007669"/>
    <property type="project" value="TreeGrafter"/>
</dbReference>